<dbReference type="Pfam" id="PF00786">
    <property type="entry name" value="PBD"/>
    <property type="match status" value="1"/>
</dbReference>
<gene>
    <name evidence="3" type="ordered locus">AXX17_At4g32880</name>
</gene>
<dbReference type="InterPro" id="IPR000095">
    <property type="entry name" value="CRIB_dom"/>
</dbReference>
<protein>
    <submittedName>
        <fullName evidence="3">RIC7</fullName>
    </submittedName>
</protein>
<dbReference type="ExpressionAtlas" id="A0A178UU24">
    <property type="expression patterns" value="baseline and differential"/>
</dbReference>
<dbReference type="PANTHER" id="PTHR46325:SF9">
    <property type="entry name" value="CRIB DOMAIN-CONTAINING PROTEIN RIC6-RELATED"/>
    <property type="match status" value="1"/>
</dbReference>
<name>A0A178UU24_ARATH</name>
<dbReference type="CDD" id="cd00132">
    <property type="entry name" value="CRIB"/>
    <property type="match status" value="1"/>
</dbReference>
<dbReference type="PANTHER" id="PTHR46325">
    <property type="entry name" value="CRIB DOMAIN-CONTAINING PROTEIN RIC8"/>
    <property type="match status" value="1"/>
</dbReference>
<accession>A0A178UU24</accession>
<comment type="caution">
    <text evidence="3">The sequence shown here is derived from an EMBL/GenBank/DDBJ whole genome shotgun (WGS) entry which is preliminary data.</text>
</comment>
<dbReference type="PROSITE" id="PS50108">
    <property type="entry name" value="CRIB"/>
    <property type="match status" value="1"/>
</dbReference>
<evidence type="ECO:0000313" key="3">
    <source>
        <dbReference type="EMBL" id="OAO97113.1"/>
    </source>
</evidence>
<evidence type="ECO:0000256" key="1">
    <source>
        <dbReference type="SAM" id="MobiDB-lite"/>
    </source>
</evidence>
<reference evidence="4" key="1">
    <citation type="journal article" date="2016" name="Proc. Natl. Acad. Sci. U.S.A.">
        <title>Chromosome-level assembly of Arabidopsis thaliana Ler reveals the extent of translocation and inversion polymorphisms.</title>
        <authorList>
            <person name="Zapata L."/>
            <person name="Ding J."/>
            <person name="Willing E.M."/>
            <person name="Hartwig B."/>
            <person name="Bezdan D."/>
            <person name="Jiao W.B."/>
            <person name="Patel V."/>
            <person name="Velikkakam James G."/>
            <person name="Koornneef M."/>
            <person name="Ossowski S."/>
            <person name="Schneeberger K."/>
        </authorList>
    </citation>
    <scope>NUCLEOTIDE SEQUENCE [LARGE SCALE GENOMIC DNA]</scope>
    <source>
        <strain evidence="4">cv. Landsberg erecta</strain>
    </source>
</reference>
<evidence type="ECO:0000259" key="2">
    <source>
        <dbReference type="PROSITE" id="PS50108"/>
    </source>
</evidence>
<evidence type="ECO:0000313" key="4">
    <source>
        <dbReference type="Proteomes" id="UP000078284"/>
    </source>
</evidence>
<dbReference type="InterPro" id="IPR036936">
    <property type="entry name" value="CRIB_dom_sf"/>
</dbReference>
<proteinExistence type="predicted"/>
<dbReference type="SMART" id="SM00285">
    <property type="entry name" value="PBD"/>
    <property type="match status" value="1"/>
</dbReference>
<dbReference type="Gene3D" id="3.90.810.10">
    <property type="entry name" value="CRIB domain"/>
    <property type="match status" value="1"/>
</dbReference>
<feature type="region of interest" description="Disordered" evidence="1">
    <location>
        <begin position="52"/>
        <end position="216"/>
    </location>
</feature>
<dbReference type="FunFam" id="3.90.810.10:FF:000029">
    <property type="entry name" value="Elongation factor Ts, mitochondrial"/>
    <property type="match status" value="1"/>
</dbReference>
<dbReference type="EMBL" id="LUHQ01000004">
    <property type="protein sequence ID" value="OAO97113.1"/>
    <property type="molecule type" value="Genomic_DNA"/>
</dbReference>
<organism evidence="3 4">
    <name type="scientific">Arabidopsis thaliana</name>
    <name type="common">Mouse-ear cress</name>
    <dbReference type="NCBI Taxonomy" id="3702"/>
    <lineage>
        <taxon>Eukaryota</taxon>
        <taxon>Viridiplantae</taxon>
        <taxon>Streptophyta</taxon>
        <taxon>Embryophyta</taxon>
        <taxon>Tracheophyta</taxon>
        <taxon>Spermatophyta</taxon>
        <taxon>Magnoliopsida</taxon>
        <taxon>eudicotyledons</taxon>
        <taxon>Gunneridae</taxon>
        <taxon>Pentapetalae</taxon>
        <taxon>rosids</taxon>
        <taxon>malvids</taxon>
        <taxon>Brassicales</taxon>
        <taxon>Brassicaceae</taxon>
        <taxon>Camelineae</taxon>
        <taxon>Arabidopsis</taxon>
    </lineage>
</organism>
<feature type="domain" description="CRIB" evidence="2">
    <location>
        <begin position="36"/>
        <end position="49"/>
    </location>
</feature>
<feature type="compositionally biased region" description="Basic and acidic residues" evidence="1">
    <location>
        <begin position="108"/>
        <end position="121"/>
    </location>
</feature>
<sequence>MQLGMSSTKMKSLLKGLRYISQVFAIEGEKEEEMQIGNPTDVKHVAHIGWDGPSDNATAPSWMNDFKSSPVMESIQGLGEDDSSVKCQSEFGGRTRDLPKLPKSTRKSSSEKGSPTKERSDKTKRRTSNKGTSSSRRTKDEDSTSSSRRTTKDEDSSLSQHSAGLPEVPKKSKRKKSKEAGNGGSSRSSRISEADYMSDTGSARSMPQFEDDRNGF</sequence>
<dbReference type="Proteomes" id="UP000078284">
    <property type="component" value="Chromosome 4"/>
</dbReference>
<dbReference type="AlphaFoldDB" id="A0A178UU24"/>